<protein>
    <recommendedName>
        <fullName evidence="6">Pentacotripeptide-repeat region of PRORP domain-containing protein</fullName>
    </recommendedName>
</protein>
<name>A0A068UBZ7_COFCA</name>
<feature type="repeat" description="PPR" evidence="3">
    <location>
        <begin position="363"/>
        <end position="397"/>
    </location>
</feature>
<dbReference type="InParanoid" id="A0A068UBZ7"/>
<dbReference type="OrthoDB" id="185373at2759"/>
<keyword evidence="5" id="KW-1185">Reference proteome</keyword>
<dbReference type="Proteomes" id="UP000295252">
    <property type="component" value="Chromosome VII"/>
</dbReference>
<dbReference type="PANTHER" id="PTHR47447">
    <property type="entry name" value="OS03G0856100 PROTEIN"/>
    <property type="match status" value="1"/>
</dbReference>
<proteinExistence type="inferred from homology"/>
<comment type="similarity">
    <text evidence="1">Belongs to the PPR family. P subfamily.</text>
</comment>
<gene>
    <name evidence="4" type="ORF">GSCOC_T00021373001</name>
</gene>
<dbReference type="InterPro" id="IPR011990">
    <property type="entry name" value="TPR-like_helical_dom_sf"/>
</dbReference>
<evidence type="ECO:0000313" key="5">
    <source>
        <dbReference type="Proteomes" id="UP000295252"/>
    </source>
</evidence>
<dbReference type="Pfam" id="PF12854">
    <property type="entry name" value="PPR_1"/>
    <property type="match status" value="1"/>
</dbReference>
<dbReference type="OMA" id="TFRCHRT"/>
<evidence type="ECO:0000256" key="1">
    <source>
        <dbReference type="ARBA" id="ARBA00007626"/>
    </source>
</evidence>
<feature type="repeat" description="PPR" evidence="3">
    <location>
        <begin position="187"/>
        <end position="217"/>
    </location>
</feature>
<dbReference type="GO" id="GO:0048364">
    <property type="term" value="P:root development"/>
    <property type="evidence" value="ECO:0007669"/>
    <property type="project" value="EnsemblPlants"/>
</dbReference>
<feature type="repeat" description="PPR" evidence="3">
    <location>
        <begin position="293"/>
        <end position="327"/>
    </location>
</feature>
<evidence type="ECO:0000256" key="2">
    <source>
        <dbReference type="ARBA" id="ARBA00022737"/>
    </source>
</evidence>
<dbReference type="EMBL" id="HG739103">
    <property type="protein sequence ID" value="CDP06026.1"/>
    <property type="molecule type" value="Genomic_DNA"/>
</dbReference>
<evidence type="ECO:0000313" key="4">
    <source>
        <dbReference type="EMBL" id="CDP06026.1"/>
    </source>
</evidence>
<dbReference type="PANTHER" id="PTHR47447:SF28">
    <property type="entry name" value="PENTACOTRIPEPTIDE-REPEAT REGION OF PRORP DOMAIN-CONTAINING PROTEIN"/>
    <property type="match status" value="1"/>
</dbReference>
<reference evidence="5" key="1">
    <citation type="journal article" date="2014" name="Science">
        <title>The coffee genome provides insight into the convergent evolution of caffeine biosynthesis.</title>
        <authorList>
            <person name="Denoeud F."/>
            <person name="Carretero-Paulet L."/>
            <person name="Dereeper A."/>
            <person name="Droc G."/>
            <person name="Guyot R."/>
            <person name="Pietrella M."/>
            <person name="Zheng C."/>
            <person name="Alberti A."/>
            <person name="Anthony F."/>
            <person name="Aprea G."/>
            <person name="Aury J.M."/>
            <person name="Bento P."/>
            <person name="Bernard M."/>
            <person name="Bocs S."/>
            <person name="Campa C."/>
            <person name="Cenci A."/>
            <person name="Combes M.C."/>
            <person name="Crouzillat D."/>
            <person name="Da Silva C."/>
            <person name="Daddiego L."/>
            <person name="De Bellis F."/>
            <person name="Dussert S."/>
            <person name="Garsmeur O."/>
            <person name="Gayraud T."/>
            <person name="Guignon V."/>
            <person name="Jahn K."/>
            <person name="Jamilloux V."/>
            <person name="Joet T."/>
            <person name="Labadie K."/>
            <person name="Lan T."/>
            <person name="Leclercq J."/>
            <person name="Lepelley M."/>
            <person name="Leroy T."/>
            <person name="Li L.T."/>
            <person name="Librado P."/>
            <person name="Lopez L."/>
            <person name="Munoz A."/>
            <person name="Noel B."/>
            <person name="Pallavicini A."/>
            <person name="Perrotta G."/>
            <person name="Poncet V."/>
            <person name="Pot D."/>
            <person name="Priyono X."/>
            <person name="Rigoreau M."/>
            <person name="Rouard M."/>
            <person name="Rozas J."/>
            <person name="Tranchant-Dubreuil C."/>
            <person name="VanBuren R."/>
            <person name="Zhang Q."/>
            <person name="Andrade A.C."/>
            <person name="Argout X."/>
            <person name="Bertrand B."/>
            <person name="de Kochko A."/>
            <person name="Graziosi G."/>
            <person name="Henry R.J."/>
            <person name="Jayarama X."/>
            <person name="Ming R."/>
            <person name="Nagai C."/>
            <person name="Rounsley S."/>
            <person name="Sankoff D."/>
            <person name="Giuliano G."/>
            <person name="Albert V.A."/>
            <person name="Wincker P."/>
            <person name="Lashermes P."/>
        </authorList>
    </citation>
    <scope>NUCLEOTIDE SEQUENCE [LARGE SCALE GENOMIC DNA]</scope>
    <source>
        <strain evidence="5">cv. DH200-94</strain>
    </source>
</reference>
<dbReference type="GO" id="GO:0009793">
    <property type="term" value="P:embryo development ending in seed dormancy"/>
    <property type="evidence" value="ECO:0007669"/>
    <property type="project" value="EnsemblPlants"/>
</dbReference>
<evidence type="ECO:0000256" key="3">
    <source>
        <dbReference type="PROSITE-ProRule" id="PRU00708"/>
    </source>
</evidence>
<dbReference type="InterPro" id="IPR002885">
    <property type="entry name" value="PPR_rpt"/>
</dbReference>
<accession>A0A068UBZ7</accession>
<dbReference type="PROSITE" id="PS51375">
    <property type="entry name" value="PPR"/>
    <property type="match status" value="7"/>
</dbReference>
<feature type="repeat" description="PPR" evidence="3">
    <location>
        <begin position="258"/>
        <end position="292"/>
    </location>
</feature>
<dbReference type="NCBIfam" id="TIGR00756">
    <property type="entry name" value="PPR"/>
    <property type="match status" value="6"/>
</dbReference>
<dbReference type="AlphaFoldDB" id="A0A068UBZ7"/>
<sequence>MEKLNKISPFRLSSLLRLQKDPKLAFQLFLNPNPNDPNPSSKPFRYSPLSYDLIISKLGRAKMFDELEQIIQKLRQDTRIIPKEIIFCNIITFYGRARLPQKALQMFDEIPSFRCQRTINSVNSLLNSLSICREFEKMREVFVGVEKCACPDACTYGILIKACCRQGDLGNALNLFDGMLKRGIVPSVVTFGTLINGFCANAHLDDAFRLKRMMERDFKLKPNAFVYVVLLKGLCKSNVVDSAIKLKKEMMRKKVELDSTVYATLISALFKVGRREDVFGLLDEMRINNCTMNTATYNAMIHGYCMEKDFDSAFGILNEMEAKGCKPDVISYNVIIGGLCMAGKLKEANELFEDMPRRKCFPDVVTYRELFDGLCDGMQLKEAALILDEMVFKGYLPRSSSICKLVDGLIRGEDTDRLWKVLSSLVKGKFSDITTWSMVISVVLNKDGLSNTCQFIDSLLKGTDDALSVL</sequence>
<dbReference type="Gene3D" id="1.25.40.10">
    <property type="entry name" value="Tetratricopeptide repeat domain"/>
    <property type="match status" value="5"/>
</dbReference>
<feature type="repeat" description="PPR" evidence="3">
    <location>
        <begin position="223"/>
        <end position="257"/>
    </location>
</feature>
<evidence type="ECO:0008006" key="6">
    <source>
        <dbReference type="Google" id="ProtNLM"/>
    </source>
</evidence>
<dbReference type="Pfam" id="PF01535">
    <property type="entry name" value="PPR"/>
    <property type="match status" value="1"/>
</dbReference>
<feature type="repeat" description="PPR" evidence="3">
    <location>
        <begin position="328"/>
        <end position="362"/>
    </location>
</feature>
<feature type="repeat" description="PPR" evidence="3">
    <location>
        <begin position="152"/>
        <end position="186"/>
    </location>
</feature>
<dbReference type="Pfam" id="PF13041">
    <property type="entry name" value="PPR_2"/>
    <property type="match status" value="3"/>
</dbReference>
<organism evidence="4 5">
    <name type="scientific">Coffea canephora</name>
    <name type="common">Robusta coffee</name>
    <dbReference type="NCBI Taxonomy" id="49390"/>
    <lineage>
        <taxon>Eukaryota</taxon>
        <taxon>Viridiplantae</taxon>
        <taxon>Streptophyta</taxon>
        <taxon>Embryophyta</taxon>
        <taxon>Tracheophyta</taxon>
        <taxon>Spermatophyta</taxon>
        <taxon>Magnoliopsida</taxon>
        <taxon>eudicotyledons</taxon>
        <taxon>Gunneridae</taxon>
        <taxon>Pentapetalae</taxon>
        <taxon>asterids</taxon>
        <taxon>lamiids</taxon>
        <taxon>Gentianales</taxon>
        <taxon>Rubiaceae</taxon>
        <taxon>Ixoroideae</taxon>
        <taxon>Gardenieae complex</taxon>
        <taxon>Bertiereae - Coffeeae clade</taxon>
        <taxon>Coffeeae</taxon>
        <taxon>Coffea</taxon>
    </lineage>
</organism>
<dbReference type="Gramene" id="CDP06026">
    <property type="protein sequence ID" value="CDP06026"/>
    <property type="gene ID" value="GSCOC_T00021373001"/>
</dbReference>
<keyword evidence="2" id="KW-0677">Repeat</keyword>
<dbReference type="PhylomeDB" id="A0A068UBZ7"/>
<dbReference type="GO" id="GO:0048367">
    <property type="term" value="P:shoot system development"/>
    <property type="evidence" value="ECO:0007669"/>
    <property type="project" value="EnsemblPlants"/>
</dbReference>